<dbReference type="Proteomes" id="UP000319486">
    <property type="component" value="Unassembled WGS sequence"/>
</dbReference>
<accession>A0A502C977</accession>
<comment type="caution">
    <text evidence="1">The sequence shown here is derived from an EMBL/GenBank/DDBJ whole genome shotgun (WGS) entry which is preliminary data.</text>
</comment>
<reference evidence="1 2" key="1">
    <citation type="journal article" date="2019" name="Environ. Microbiol.">
        <title>Species interactions and distinct microbial communities in high Arctic permafrost affected cryosols are associated with the CH4 and CO2 gas fluxes.</title>
        <authorList>
            <person name="Altshuler I."/>
            <person name="Hamel J."/>
            <person name="Turney S."/>
            <person name="Magnuson E."/>
            <person name="Levesque R."/>
            <person name="Greer C."/>
            <person name="Whyte L.G."/>
        </authorList>
    </citation>
    <scope>NUCLEOTIDE SEQUENCE [LARGE SCALE GENOMIC DNA]</scope>
    <source>
        <strain evidence="1 2">S13Y</strain>
    </source>
</reference>
<sequence>MFEFKNQIVEITNYVTRQEIHGDKFVLAGTAKCKTILHNSALEGFSHKIRPMLFRSAKSGEQPELPLNDDGGLVELQMPELAPLKWSGKYPGYSMAFDSGISVDDRIELRAIELCDFIFEALPGGSVAIYFNANFNPGWMDAGKFCWLAKKEVEMTLIAPKSTAQHAEADAQAEIEA</sequence>
<keyword evidence="2" id="KW-1185">Reference proteome</keyword>
<evidence type="ECO:0000313" key="2">
    <source>
        <dbReference type="Proteomes" id="UP000319486"/>
    </source>
</evidence>
<dbReference type="RefSeq" id="WP_140652812.1">
    <property type="nucleotide sequence ID" value="NZ_RCZO01000006.1"/>
</dbReference>
<protein>
    <submittedName>
        <fullName evidence="1">Uncharacterized protein</fullName>
    </submittedName>
</protein>
<name>A0A502C977_9GAMM</name>
<evidence type="ECO:0000313" key="1">
    <source>
        <dbReference type="EMBL" id="TPG08286.1"/>
    </source>
</evidence>
<dbReference type="AlphaFoldDB" id="A0A502C977"/>
<organism evidence="1 2">
    <name type="scientific">Rhodanobacter glycinis</name>
    <dbReference type="NCBI Taxonomy" id="582702"/>
    <lineage>
        <taxon>Bacteria</taxon>
        <taxon>Pseudomonadati</taxon>
        <taxon>Pseudomonadota</taxon>
        <taxon>Gammaproteobacteria</taxon>
        <taxon>Lysobacterales</taxon>
        <taxon>Rhodanobacteraceae</taxon>
        <taxon>Rhodanobacter</taxon>
    </lineage>
</organism>
<dbReference type="EMBL" id="RCZO01000006">
    <property type="protein sequence ID" value="TPG08286.1"/>
    <property type="molecule type" value="Genomic_DNA"/>
</dbReference>
<proteinExistence type="predicted"/>
<gene>
    <name evidence="1" type="ORF">EAH88_11675</name>
</gene>